<dbReference type="RefSeq" id="WP_187708764.1">
    <property type="nucleotide sequence ID" value="NZ_CP060782.1"/>
</dbReference>
<evidence type="ECO:0000313" key="2">
    <source>
        <dbReference type="EMBL" id="QNP45811.1"/>
    </source>
</evidence>
<dbReference type="InterPro" id="IPR050523">
    <property type="entry name" value="AKR_Detox_Biosynth"/>
</dbReference>
<accession>A0ABX6T8S6</accession>
<protein>
    <submittedName>
        <fullName evidence="2">Aldo/keto reductase</fullName>
    </submittedName>
</protein>
<reference evidence="2 3" key="1">
    <citation type="submission" date="2020-08" db="EMBL/GenBank/DDBJ databases">
        <title>Genome sequence of Sphingomonas sediminicola KACC 15039T.</title>
        <authorList>
            <person name="Hyun D.-W."/>
            <person name="Bae J.-W."/>
        </authorList>
    </citation>
    <scope>NUCLEOTIDE SEQUENCE [LARGE SCALE GENOMIC DNA]</scope>
    <source>
        <strain evidence="2 3">KACC 15039</strain>
    </source>
</reference>
<dbReference type="InterPro" id="IPR020471">
    <property type="entry name" value="AKR"/>
</dbReference>
<name>A0ABX6T8S6_9SPHN</name>
<feature type="domain" description="NADP-dependent oxidoreductase" evidence="1">
    <location>
        <begin position="17"/>
        <end position="312"/>
    </location>
</feature>
<dbReference type="Pfam" id="PF00248">
    <property type="entry name" value="Aldo_ket_red"/>
    <property type="match status" value="1"/>
</dbReference>
<evidence type="ECO:0000313" key="3">
    <source>
        <dbReference type="Proteomes" id="UP000516105"/>
    </source>
</evidence>
<dbReference type="PANTHER" id="PTHR43364">
    <property type="entry name" value="NADH-SPECIFIC METHYLGLYOXAL REDUCTASE-RELATED"/>
    <property type="match status" value="1"/>
</dbReference>
<dbReference type="InterPro" id="IPR023210">
    <property type="entry name" value="NADP_OxRdtase_dom"/>
</dbReference>
<dbReference type="CDD" id="cd19081">
    <property type="entry name" value="AKR_AKR9C1"/>
    <property type="match status" value="1"/>
</dbReference>
<dbReference type="EMBL" id="CP060782">
    <property type="protein sequence ID" value="QNP45811.1"/>
    <property type="molecule type" value="Genomic_DNA"/>
</dbReference>
<evidence type="ECO:0000259" key="1">
    <source>
        <dbReference type="Pfam" id="PF00248"/>
    </source>
</evidence>
<dbReference type="PRINTS" id="PR00069">
    <property type="entry name" value="ALDKETRDTASE"/>
</dbReference>
<dbReference type="InterPro" id="IPR036812">
    <property type="entry name" value="NAD(P)_OxRdtase_dom_sf"/>
</dbReference>
<organism evidence="2 3">
    <name type="scientific">Sphingomonas sediminicola</name>
    <dbReference type="NCBI Taxonomy" id="386874"/>
    <lineage>
        <taxon>Bacteria</taxon>
        <taxon>Pseudomonadati</taxon>
        <taxon>Pseudomonadota</taxon>
        <taxon>Alphaproteobacteria</taxon>
        <taxon>Sphingomonadales</taxon>
        <taxon>Sphingomonadaceae</taxon>
        <taxon>Sphingomonas</taxon>
    </lineage>
</organism>
<dbReference type="Gene3D" id="3.20.20.100">
    <property type="entry name" value="NADP-dependent oxidoreductase domain"/>
    <property type="match status" value="1"/>
</dbReference>
<sequence length="313" mass="33382">MTVEKRSLGQSGISVAPLALGGNVFGWTADEPTSFDILDAFVDAGGNMVDSADVYSAWVPGNKGGESETVIGNWLRRDPAKRDKIVLATKVGFFEGLAPEKIAAACDASLQRLGIDTIDLYYHHKDDPNVPLADSLGAMDALVKAGKIRSIGMSQYSPERLDEAMRAATADSLTKPSVLQTWYNLVEREELEGALRDTALAHGLGIIPFYGLANGFLTGKYRSKDDLDKSPRGLRNVEYLEGRGMRVLAALDRIAAETGAALASITLAWTIAQPGITAALASATSVDQLKELTAAMSLALTPEQIALLDEASR</sequence>
<dbReference type="SUPFAM" id="SSF51430">
    <property type="entry name" value="NAD(P)-linked oxidoreductase"/>
    <property type="match status" value="1"/>
</dbReference>
<gene>
    <name evidence="2" type="ORF">H9L14_00290</name>
</gene>
<keyword evidence="3" id="KW-1185">Reference proteome</keyword>
<dbReference type="PANTHER" id="PTHR43364:SF6">
    <property type="entry name" value="OXIDOREDUCTASE-RELATED"/>
    <property type="match status" value="1"/>
</dbReference>
<dbReference type="Proteomes" id="UP000516105">
    <property type="component" value="Chromosome"/>
</dbReference>
<proteinExistence type="predicted"/>